<dbReference type="NCBIfam" id="TIGR00303">
    <property type="entry name" value="nicotinate mononucleotide-dependent phosphoribosyltransferase CobT"/>
    <property type="match status" value="1"/>
</dbReference>
<dbReference type="CDD" id="cd02439">
    <property type="entry name" value="DMB-PRT_CobT"/>
    <property type="match status" value="1"/>
</dbReference>
<protein>
    <recommendedName>
        <fullName evidence="1">UPF0284 protein ASAC_0141</fullName>
    </recommendedName>
</protein>
<dbReference type="AlphaFoldDB" id="D9PZR1"/>
<name>D9PZR1_ACIS3</name>
<accession>D9PZR1</accession>
<keyword evidence="3" id="KW-1185">Reference proteome</keyword>
<reference evidence="2 3" key="1">
    <citation type="journal article" date="2010" name="Appl. Environ. Microbiol.">
        <title>The genome sequence of the crenarchaeon Acidilobus saccharovorans supports a new order, Acidilobales, and suggests an important ecological role in terrestrial acidic hot springs.</title>
        <authorList>
            <person name="Mardanov A.V."/>
            <person name="Svetlitchnyi V.A."/>
            <person name="Beletsky A.V."/>
            <person name="Prokofeva M.I."/>
            <person name="Bonch-Osmolovskaya E.A."/>
            <person name="Ravin N.V."/>
            <person name="Skryabin K.G."/>
        </authorList>
    </citation>
    <scope>NUCLEOTIDE SEQUENCE [LARGE SCALE GENOMIC DNA]</scope>
    <source>
        <strain evidence="3">DSM 16705 / JCM 18335 / VKM B-2471 / 345-15</strain>
    </source>
</reference>
<dbReference type="Pfam" id="PF02277">
    <property type="entry name" value="DBI_PRT"/>
    <property type="match status" value="1"/>
</dbReference>
<dbReference type="InParanoid" id="D9PZR1"/>
<dbReference type="InterPro" id="IPR002805">
    <property type="entry name" value="Nict_dMeBzImd_PRibTrfase_arc"/>
</dbReference>
<organism evidence="2 3">
    <name type="scientific">Acidilobus saccharovorans (strain DSM 16705 / JCM 18335 / VKM B-2471 / 345-15)</name>
    <dbReference type="NCBI Taxonomy" id="666510"/>
    <lineage>
        <taxon>Archaea</taxon>
        <taxon>Thermoproteota</taxon>
        <taxon>Thermoprotei</taxon>
        <taxon>Acidilobales</taxon>
        <taxon>Acidilobaceae</taxon>
        <taxon>Acidilobus</taxon>
    </lineage>
</organism>
<dbReference type="eggNOG" id="arCOG04272">
    <property type="taxonomic scope" value="Archaea"/>
</dbReference>
<evidence type="ECO:0000256" key="1">
    <source>
        <dbReference type="HAMAP-Rule" id="MF_01086"/>
    </source>
</evidence>
<dbReference type="Gene3D" id="3.40.50.10210">
    <property type="match status" value="1"/>
</dbReference>
<gene>
    <name evidence="2" type="ordered locus">ASAC_0141</name>
</gene>
<dbReference type="GO" id="GO:0008939">
    <property type="term" value="F:nicotinate-nucleotide-dimethylbenzimidazole phosphoribosyltransferase activity"/>
    <property type="evidence" value="ECO:0007669"/>
    <property type="project" value="InterPro"/>
</dbReference>
<dbReference type="HAMAP" id="MF_01086">
    <property type="entry name" value="UPF0284"/>
    <property type="match status" value="1"/>
</dbReference>
<dbReference type="InterPro" id="IPR036087">
    <property type="entry name" value="Nict_dMeBzImd_PRibTrfase_sf"/>
</dbReference>
<dbReference type="PANTHER" id="PTHR38811">
    <property type="match status" value="1"/>
</dbReference>
<keyword evidence="2" id="KW-0328">Glycosyltransferase</keyword>
<dbReference type="SUPFAM" id="SSF52733">
    <property type="entry name" value="Nicotinate mononucleotide:5,6-dimethylbenzimidazole phosphoribosyltransferase (CobT)"/>
    <property type="match status" value="1"/>
</dbReference>
<dbReference type="PANTHER" id="PTHR38811:SF1">
    <property type="entry name" value="UPF0284 PROTEIN SLL1500"/>
    <property type="match status" value="1"/>
</dbReference>
<evidence type="ECO:0000313" key="2">
    <source>
        <dbReference type="EMBL" id="ADL18549.1"/>
    </source>
</evidence>
<dbReference type="EMBL" id="CP001742">
    <property type="protein sequence ID" value="ADL18549.1"/>
    <property type="molecule type" value="Genomic_DNA"/>
</dbReference>
<comment type="similarity">
    <text evidence="1">Belongs to the UPF0284 family.</text>
</comment>
<dbReference type="Proteomes" id="UP000000346">
    <property type="component" value="Chromosome"/>
</dbReference>
<dbReference type="HOGENOM" id="CLU_053134_0_0_2"/>
<dbReference type="InterPro" id="IPR003200">
    <property type="entry name" value="Nict_dMeBzImd_PRibTrfase"/>
</dbReference>
<dbReference type="NCBIfam" id="NF003372">
    <property type="entry name" value="PRK04447.1-5"/>
    <property type="match status" value="1"/>
</dbReference>
<dbReference type="KEGG" id="asc:ASAC_0141"/>
<evidence type="ECO:0000313" key="3">
    <source>
        <dbReference type="Proteomes" id="UP000000346"/>
    </source>
</evidence>
<proteinExistence type="inferred from homology"/>
<sequence length="349" mass="36293">MAGYPSQPGTALRPIAVYVGGSTLTSTIPGLSIAGPSPEGTLYTPTLDLEYLTLGLPRTMNVIPMTPDGLPTPALITRAALELIKVPYLVVDAGTYYGIKAPHVRLPSARHGGNIAEGPAMPRGTARSLFEEARTLGRLISRGHDLVLIGETIPGGTTVAAAIMSAAGLDGVSYVSSASPDNPKDLKRQVVSKALSRVSEGSDIFSIVDAVGDPVHVTMAGVALGAMEEGAMAVLAGGTQMGAVLAILKGVGADTSKVSLWTTKWILNDETSNIRAIAEAFDVRDLEGSEVDFSDSPFEGLRMFERGFVKEGVGAGGTMVLAAKMGFDANSVKSAIYSEYKRLRNLGSA</sequence>
<keyword evidence="2" id="KW-0808">Transferase</keyword>
<dbReference type="STRING" id="666510.ASAC_0141"/>